<evidence type="ECO:0000313" key="2">
    <source>
        <dbReference type="EMBL" id="CAH8368571.1"/>
    </source>
</evidence>
<dbReference type="AlphaFoldDB" id="A0ABC8L147"/>
<sequence length="125" mass="13566">MACMKLGSKSDAFQRHGQAWFCTTGLPSDIVVEVGEMSFHLHKFPLLSGSGVIDQAALEDLEIEKLGKTAKGGGGGLRSGSKTWFGIKLKSHQMRSAQEGSLSKSNNENVTIEKLKDVERTSWKA</sequence>
<reference evidence="2 3" key="1">
    <citation type="submission" date="2022-03" db="EMBL/GenBank/DDBJ databases">
        <authorList>
            <person name="Macdonald S."/>
            <person name="Ahmed S."/>
            <person name="Newling K."/>
        </authorList>
    </citation>
    <scope>NUCLEOTIDE SEQUENCE [LARGE SCALE GENOMIC DNA]</scope>
</reference>
<proteinExistence type="predicted"/>
<gene>
    <name evidence="2" type="ORF">ERUC_LOCUS30998</name>
</gene>
<dbReference type="SUPFAM" id="SSF54695">
    <property type="entry name" value="POZ domain"/>
    <property type="match status" value="1"/>
</dbReference>
<dbReference type="Proteomes" id="UP001642260">
    <property type="component" value="Unassembled WGS sequence"/>
</dbReference>
<organism evidence="2 3">
    <name type="scientific">Eruca vesicaria subsp. sativa</name>
    <name type="common">Garden rocket</name>
    <name type="synonym">Eruca sativa</name>
    <dbReference type="NCBI Taxonomy" id="29727"/>
    <lineage>
        <taxon>Eukaryota</taxon>
        <taxon>Viridiplantae</taxon>
        <taxon>Streptophyta</taxon>
        <taxon>Embryophyta</taxon>
        <taxon>Tracheophyta</taxon>
        <taxon>Spermatophyta</taxon>
        <taxon>Magnoliopsida</taxon>
        <taxon>eudicotyledons</taxon>
        <taxon>Gunneridae</taxon>
        <taxon>Pentapetalae</taxon>
        <taxon>rosids</taxon>
        <taxon>malvids</taxon>
        <taxon>Brassicales</taxon>
        <taxon>Brassicaceae</taxon>
        <taxon>Brassiceae</taxon>
        <taxon>Eruca</taxon>
    </lineage>
</organism>
<evidence type="ECO:0000256" key="1">
    <source>
        <dbReference type="ARBA" id="ARBA00004906"/>
    </source>
</evidence>
<comment type="caution">
    <text evidence="2">The sequence shown here is derived from an EMBL/GenBank/DDBJ whole genome shotgun (WGS) entry which is preliminary data.</text>
</comment>
<keyword evidence="3" id="KW-1185">Reference proteome</keyword>
<protein>
    <recommendedName>
        <fullName evidence="4">BTB/POZ domain-containing protein</fullName>
    </recommendedName>
</protein>
<evidence type="ECO:0008006" key="4">
    <source>
        <dbReference type="Google" id="ProtNLM"/>
    </source>
</evidence>
<comment type="pathway">
    <text evidence="1">Protein modification; protein ubiquitination.</text>
</comment>
<dbReference type="InterPro" id="IPR011333">
    <property type="entry name" value="SKP1/BTB/POZ_sf"/>
</dbReference>
<accession>A0ABC8L147</accession>
<name>A0ABC8L147_ERUVS</name>
<dbReference type="EMBL" id="CAKOAT010412932">
    <property type="protein sequence ID" value="CAH8368571.1"/>
    <property type="molecule type" value="Genomic_DNA"/>
</dbReference>
<evidence type="ECO:0000313" key="3">
    <source>
        <dbReference type="Proteomes" id="UP001642260"/>
    </source>
</evidence>